<reference evidence="2 3" key="1">
    <citation type="journal article" date="2024" name="G3 (Bethesda)">
        <title>Genome assembly of Hibiscus sabdariffa L. provides insights into metabolisms of medicinal natural products.</title>
        <authorList>
            <person name="Kim T."/>
        </authorList>
    </citation>
    <scope>NUCLEOTIDE SEQUENCE [LARGE SCALE GENOMIC DNA]</scope>
    <source>
        <strain evidence="2">TK-2024</strain>
        <tissue evidence="2">Old leaves</tissue>
    </source>
</reference>
<sequence length="121" mass="12868">MFQDIEKFLGGCGGQPPNGYDPGEDPSETIRLVSPTCMEGTPICMDMGNRSNELIDMEGVEQIHAMNETMEKHDNHVVVEDTEILKEPIPATTDIRKVSYAAMAAKGTVASGSPSNGGGLG</sequence>
<evidence type="ECO:0000256" key="1">
    <source>
        <dbReference type="SAM" id="MobiDB-lite"/>
    </source>
</evidence>
<accession>A0ABR2SGM3</accession>
<evidence type="ECO:0000313" key="2">
    <source>
        <dbReference type="EMBL" id="KAK9024387.1"/>
    </source>
</evidence>
<dbReference type="Proteomes" id="UP001396334">
    <property type="component" value="Unassembled WGS sequence"/>
</dbReference>
<name>A0ABR2SGM3_9ROSI</name>
<gene>
    <name evidence="2" type="ORF">V6N11_004551</name>
</gene>
<dbReference type="EMBL" id="JBBPBN010000015">
    <property type="protein sequence ID" value="KAK9024387.1"/>
    <property type="molecule type" value="Genomic_DNA"/>
</dbReference>
<organism evidence="2 3">
    <name type="scientific">Hibiscus sabdariffa</name>
    <name type="common">roselle</name>
    <dbReference type="NCBI Taxonomy" id="183260"/>
    <lineage>
        <taxon>Eukaryota</taxon>
        <taxon>Viridiplantae</taxon>
        <taxon>Streptophyta</taxon>
        <taxon>Embryophyta</taxon>
        <taxon>Tracheophyta</taxon>
        <taxon>Spermatophyta</taxon>
        <taxon>Magnoliopsida</taxon>
        <taxon>eudicotyledons</taxon>
        <taxon>Gunneridae</taxon>
        <taxon>Pentapetalae</taxon>
        <taxon>rosids</taxon>
        <taxon>malvids</taxon>
        <taxon>Malvales</taxon>
        <taxon>Malvaceae</taxon>
        <taxon>Malvoideae</taxon>
        <taxon>Hibiscus</taxon>
    </lineage>
</organism>
<comment type="caution">
    <text evidence="2">The sequence shown here is derived from an EMBL/GenBank/DDBJ whole genome shotgun (WGS) entry which is preliminary data.</text>
</comment>
<evidence type="ECO:0000313" key="3">
    <source>
        <dbReference type="Proteomes" id="UP001396334"/>
    </source>
</evidence>
<protein>
    <submittedName>
        <fullName evidence="2">Uncharacterized protein</fullName>
    </submittedName>
</protein>
<proteinExistence type="predicted"/>
<keyword evidence="3" id="KW-1185">Reference proteome</keyword>
<feature type="region of interest" description="Disordered" evidence="1">
    <location>
        <begin position="9"/>
        <end position="29"/>
    </location>
</feature>